<evidence type="ECO:0000313" key="2">
    <source>
        <dbReference type="EMBL" id="EZP79881.1"/>
    </source>
</evidence>
<dbReference type="PANTHER" id="PTHR46637">
    <property type="entry name" value="TIS1421-TRANSPOSASE PROTEIN A"/>
    <property type="match status" value="1"/>
</dbReference>
<sequence>MSDLYWLTDEQMARPSPYFPRSHGKPRVDDRRVLSGIIFVNRNGLRWRDAPREYGPHKTLYNRWKRWGEMGVFGRMMEGLSAQRADPQTVMIDATYLKAHRTASSLGVKKGASAA</sequence>
<dbReference type="AlphaFoldDB" id="A0A031JQ60"/>
<evidence type="ECO:0000259" key="1">
    <source>
        <dbReference type="Pfam" id="PF13340"/>
    </source>
</evidence>
<reference evidence="2 3" key="1">
    <citation type="submission" date="2014-03" db="EMBL/GenBank/DDBJ databases">
        <title>Whole genome sequence of Novosphingobium resinovorum KF1.</title>
        <authorList>
            <person name="Gan H.M."/>
            <person name="Gan H.Y."/>
            <person name="Chew T.H."/>
            <person name="Savka M.A."/>
        </authorList>
    </citation>
    <scope>NUCLEOTIDE SEQUENCE [LARGE SCALE GENOMIC DNA]</scope>
    <source>
        <strain evidence="2 3">KF1</strain>
    </source>
</reference>
<dbReference type="InterPro" id="IPR025161">
    <property type="entry name" value="IS402-like_dom"/>
</dbReference>
<dbReference type="eggNOG" id="COG3293">
    <property type="taxonomic scope" value="Bacteria"/>
</dbReference>
<dbReference type="PATRIC" id="fig|158500.4.peg.3737"/>
<dbReference type="InterPro" id="IPR052909">
    <property type="entry name" value="Transposase_6_like"/>
</dbReference>
<gene>
    <name evidence="2" type="ORF">BV97_03664</name>
</gene>
<protein>
    <submittedName>
        <fullName evidence="2">Transposase IS5</fullName>
    </submittedName>
</protein>
<dbReference type="PANTHER" id="PTHR46637:SF1">
    <property type="entry name" value="BLL5188 PROTEIN"/>
    <property type="match status" value="1"/>
</dbReference>
<evidence type="ECO:0000313" key="3">
    <source>
        <dbReference type="Proteomes" id="UP000024329"/>
    </source>
</evidence>
<proteinExistence type="predicted"/>
<dbReference type="EMBL" id="JFYZ01000020">
    <property type="protein sequence ID" value="EZP79881.1"/>
    <property type="molecule type" value="Genomic_DNA"/>
</dbReference>
<accession>A0A031JQ60</accession>
<feature type="domain" description="Insertion element IS402-like" evidence="1">
    <location>
        <begin position="7"/>
        <end position="77"/>
    </location>
</feature>
<dbReference type="Pfam" id="PF13340">
    <property type="entry name" value="DUF4096"/>
    <property type="match status" value="1"/>
</dbReference>
<dbReference type="Proteomes" id="UP000024329">
    <property type="component" value="Unassembled WGS sequence"/>
</dbReference>
<organism evidence="2 3">
    <name type="scientific">Novosphingobium resinovorum</name>
    <dbReference type="NCBI Taxonomy" id="158500"/>
    <lineage>
        <taxon>Bacteria</taxon>
        <taxon>Pseudomonadati</taxon>
        <taxon>Pseudomonadota</taxon>
        <taxon>Alphaproteobacteria</taxon>
        <taxon>Sphingomonadales</taxon>
        <taxon>Sphingomonadaceae</taxon>
        <taxon>Novosphingobium</taxon>
    </lineage>
</organism>
<comment type="caution">
    <text evidence="2">The sequence shown here is derived from an EMBL/GenBank/DDBJ whole genome shotgun (WGS) entry which is preliminary data.</text>
</comment>
<name>A0A031JQ60_9SPHN</name>